<organism evidence="1 2">
    <name type="scientific">Candidatus Cetobacterium colombiensis</name>
    <dbReference type="NCBI Taxonomy" id="3073100"/>
    <lineage>
        <taxon>Bacteria</taxon>
        <taxon>Fusobacteriati</taxon>
        <taxon>Fusobacteriota</taxon>
        <taxon>Fusobacteriia</taxon>
        <taxon>Fusobacteriales</taxon>
        <taxon>Fusobacteriaceae</taxon>
        <taxon>Cetobacterium</taxon>
    </lineage>
</organism>
<evidence type="ECO:0000313" key="1">
    <source>
        <dbReference type="EMBL" id="MDX8335232.1"/>
    </source>
</evidence>
<comment type="caution">
    <text evidence="1">The sequence shown here is derived from an EMBL/GenBank/DDBJ whole genome shotgun (WGS) entry which is preliminary data.</text>
</comment>
<proteinExistence type="predicted"/>
<reference evidence="2" key="1">
    <citation type="submission" date="2023-07" db="EMBL/GenBank/DDBJ databases">
        <authorList>
            <person name="Colorado M.A."/>
            <person name="Villamil L.M."/>
            <person name="Melo J.F."/>
            <person name="Rodriguez J.A."/>
            <person name="Ruiz R.Y."/>
        </authorList>
    </citation>
    <scope>NUCLEOTIDE SEQUENCE [LARGE SCALE GENOMIC DNA]</scope>
    <source>
        <strain evidence="2">C33</strain>
    </source>
</reference>
<evidence type="ECO:0008006" key="3">
    <source>
        <dbReference type="Google" id="ProtNLM"/>
    </source>
</evidence>
<accession>A0ABU4W6T7</accession>
<evidence type="ECO:0000313" key="2">
    <source>
        <dbReference type="Proteomes" id="UP001279681"/>
    </source>
</evidence>
<protein>
    <recommendedName>
        <fullName evidence="3">Thioredoxin-like fold domain-containing protein</fullName>
    </recommendedName>
</protein>
<dbReference type="RefSeq" id="WP_320312645.1">
    <property type="nucleotide sequence ID" value="NZ_JAVIKH010000002.1"/>
</dbReference>
<sequence length="90" mass="10285">MKKTLFLLPNCDESIKAKALFENRNDLTIFYLNEASEEAKKLHVTSAPTLVTEDWESISRFVGLEKIKEYLSSETTPKYACACSDVDYLK</sequence>
<dbReference type="Proteomes" id="UP001279681">
    <property type="component" value="Unassembled WGS sequence"/>
</dbReference>
<gene>
    <name evidence="1" type="ORF">RFV38_01785</name>
</gene>
<name>A0ABU4W6T7_9FUSO</name>
<keyword evidence="2" id="KW-1185">Reference proteome</keyword>
<dbReference type="EMBL" id="JAVIKH010000002">
    <property type="protein sequence ID" value="MDX8335232.1"/>
    <property type="molecule type" value="Genomic_DNA"/>
</dbReference>